<gene>
    <name evidence="1" type="ORF">ACFFVI_00990</name>
</gene>
<protein>
    <submittedName>
        <fullName evidence="1">Uncharacterized protein</fullName>
    </submittedName>
</protein>
<proteinExistence type="predicted"/>
<evidence type="ECO:0000313" key="2">
    <source>
        <dbReference type="Proteomes" id="UP001589748"/>
    </source>
</evidence>
<organism evidence="1 2">
    <name type="scientific">Kineococcus gynurae</name>
    <dbReference type="NCBI Taxonomy" id="452979"/>
    <lineage>
        <taxon>Bacteria</taxon>
        <taxon>Bacillati</taxon>
        <taxon>Actinomycetota</taxon>
        <taxon>Actinomycetes</taxon>
        <taxon>Kineosporiales</taxon>
        <taxon>Kineosporiaceae</taxon>
        <taxon>Kineococcus</taxon>
    </lineage>
</organism>
<dbReference type="Proteomes" id="UP001589748">
    <property type="component" value="Unassembled WGS sequence"/>
</dbReference>
<dbReference type="EMBL" id="JBHMDM010000001">
    <property type="protein sequence ID" value="MFB9375532.1"/>
    <property type="molecule type" value="Genomic_DNA"/>
</dbReference>
<accession>A0ABV5LNA2</accession>
<dbReference type="RefSeq" id="WP_380136180.1">
    <property type="nucleotide sequence ID" value="NZ_JBHLUI010000006.1"/>
</dbReference>
<name>A0ABV5LNA2_9ACTN</name>
<comment type="caution">
    <text evidence="1">The sequence shown here is derived from an EMBL/GenBank/DDBJ whole genome shotgun (WGS) entry which is preliminary data.</text>
</comment>
<keyword evidence="2" id="KW-1185">Reference proteome</keyword>
<evidence type="ECO:0000313" key="1">
    <source>
        <dbReference type="EMBL" id="MFB9375532.1"/>
    </source>
</evidence>
<reference evidence="1 2" key="1">
    <citation type="submission" date="2024-09" db="EMBL/GenBank/DDBJ databases">
        <authorList>
            <person name="Sun Q."/>
            <person name="Mori K."/>
        </authorList>
    </citation>
    <scope>NUCLEOTIDE SEQUENCE [LARGE SCALE GENOMIC DNA]</scope>
    <source>
        <strain evidence="1 2">TISTR 1856</strain>
    </source>
</reference>
<sequence>MSWIEEQLLRERLVEAQRRERSVRTARLLRARRRAEVAARRADRLSARADELAAPAPLIGAGV</sequence>